<feature type="signal peptide" evidence="1">
    <location>
        <begin position="1"/>
        <end position="22"/>
    </location>
</feature>
<keyword evidence="4" id="KW-1185">Reference proteome</keyword>
<dbReference type="STRING" id="153721.MYP_3158"/>
<evidence type="ECO:0000259" key="2">
    <source>
        <dbReference type="Pfam" id="PF12969"/>
    </source>
</evidence>
<comment type="caution">
    <text evidence="3">The sequence shown here is derived from an EMBL/GenBank/DDBJ whole genome shotgun (WGS) entry which is preliminary data.</text>
</comment>
<feature type="domain" description="DUF3857" evidence="2">
    <location>
        <begin position="74"/>
        <end position="212"/>
    </location>
</feature>
<dbReference type="OrthoDB" id="1153981at2"/>
<dbReference type="InterPro" id="IPR024618">
    <property type="entry name" value="DUF3857"/>
</dbReference>
<evidence type="ECO:0000313" key="3">
    <source>
        <dbReference type="EMBL" id="GAL85929.1"/>
    </source>
</evidence>
<dbReference type="Gene3D" id="2.60.40.3140">
    <property type="match status" value="1"/>
</dbReference>
<dbReference type="Pfam" id="PF12969">
    <property type="entry name" value="DUF3857"/>
    <property type="match status" value="1"/>
</dbReference>
<organism evidence="3 4">
    <name type="scientific">Sporocytophaga myxococcoides</name>
    <dbReference type="NCBI Taxonomy" id="153721"/>
    <lineage>
        <taxon>Bacteria</taxon>
        <taxon>Pseudomonadati</taxon>
        <taxon>Bacteroidota</taxon>
        <taxon>Cytophagia</taxon>
        <taxon>Cytophagales</taxon>
        <taxon>Cytophagaceae</taxon>
        <taxon>Sporocytophaga</taxon>
    </lineage>
</organism>
<accession>A0A098LHK8</accession>
<keyword evidence="1" id="KW-0732">Signal</keyword>
<dbReference type="Proteomes" id="UP000030185">
    <property type="component" value="Unassembled WGS sequence"/>
</dbReference>
<proteinExistence type="predicted"/>
<dbReference type="RefSeq" id="WP_045465006.1">
    <property type="nucleotide sequence ID" value="NZ_BBLT01000006.1"/>
</dbReference>
<protein>
    <recommendedName>
        <fullName evidence="2">DUF3857 domain-containing protein</fullName>
    </recommendedName>
</protein>
<reference evidence="3 4" key="1">
    <citation type="submission" date="2014-09" db="EMBL/GenBank/DDBJ databases">
        <title>Sporocytophaga myxococcoides PG-01 genome sequencing.</title>
        <authorList>
            <person name="Liu L."/>
            <person name="Gao P.J."/>
            <person name="Chen G.J."/>
            <person name="Wang L.S."/>
        </authorList>
    </citation>
    <scope>NUCLEOTIDE SEQUENCE [LARGE SCALE GENOMIC DNA]</scope>
    <source>
        <strain evidence="3 4">PG-01</strain>
    </source>
</reference>
<evidence type="ECO:0000256" key="1">
    <source>
        <dbReference type="SAM" id="SignalP"/>
    </source>
</evidence>
<gene>
    <name evidence="3" type="ORF">MYP_3158</name>
</gene>
<feature type="chain" id="PRO_5001945095" description="DUF3857 domain-containing protein" evidence="1">
    <location>
        <begin position="23"/>
        <end position="656"/>
    </location>
</feature>
<sequence length="656" mass="75869">MNKLFKKVIFFAIFCNVITLFAQKPQTDSYDWEEKRARFKVSAEDQKESCVIFKNHASEEIAYNEKNEPYIYSVHHLIVAVNNESGIEQYNKLSISLANVMDIIDIKVRSISKDGKIVLTDKSHMKEIENLENKGAFKVFAVEGVEVGSEIEYIYKLKKYPANSGRRYIQFSNPSYNYSFELIVPEFLTYDTKVYNGNAQVKDTVIENKRHISLKVNKTNALPKEEYSDYWANVMRLEYKIANNKSTGKTKIVTFAEAAKTIYANTHVTDSKIDKQVDGLLKKIKLDKSASEEDKIRFIENHIKGNFIVNQNGGSESSQINFILKNKFGSKFGMTRLFIKLFERAEVSHRLALSNDKTSERFDPKFESWDYLDEQLIYFDKLDKYMSPVQFEFRYPMIPSYFLGNYAMVIKPVTVGDYTTGLSEIKLIPSVDYKLNHDNLNINLSVDLENDNSTISIERSLKGYKAMFIQPYYDLIPEVKRKELFDEILKSQAKDGHVSNVTVKNVDKNISPFVQPMLISGTLKSDELIEKAGGKYLLKIGEIIGPQNELYQDKKRNTEISLDYPNEYVRKIKFEIPQGYKIPNLKDLNKNIVFKDGTENSMGFTSSYKLEGRIVTIDVEEYYKKLNYPVEIFEQFRKVINAAADFNKITLVLEKE</sequence>
<dbReference type="EMBL" id="BBLT01000006">
    <property type="protein sequence ID" value="GAL85929.1"/>
    <property type="molecule type" value="Genomic_DNA"/>
</dbReference>
<dbReference type="eggNOG" id="ENOG502Z7RP">
    <property type="taxonomic scope" value="Bacteria"/>
</dbReference>
<evidence type="ECO:0000313" key="4">
    <source>
        <dbReference type="Proteomes" id="UP000030185"/>
    </source>
</evidence>
<dbReference type="AlphaFoldDB" id="A0A098LHK8"/>
<name>A0A098LHK8_9BACT</name>
<dbReference type="Gene3D" id="2.60.120.1130">
    <property type="match status" value="1"/>
</dbReference>